<name>A0AAV5V2I7_9BILA</name>
<feature type="non-terminal residue" evidence="2">
    <location>
        <position position="1"/>
    </location>
</feature>
<evidence type="ECO:0000313" key="3">
    <source>
        <dbReference type="Proteomes" id="UP001432322"/>
    </source>
</evidence>
<dbReference type="EMBL" id="BTSY01000002">
    <property type="protein sequence ID" value="GMT13624.1"/>
    <property type="molecule type" value="Genomic_DNA"/>
</dbReference>
<dbReference type="AlphaFoldDB" id="A0AAV5V2I7"/>
<reference evidence="2" key="1">
    <citation type="submission" date="2023-10" db="EMBL/GenBank/DDBJ databases">
        <title>Genome assembly of Pristionchus species.</title>
        <authorList>
            <person name="Yoshida K."/>
            <person name="Sommer R.J."/>
        </authorList>
    </citation>
    <scope>NUCLEOTIDE SEQUENCE</scope>
    <source>
        <strain evidence="2">RS5133</strain>
    </source>
</reference>
<evidence type="ECO:0000256" key="1">
    <source>
        <dbReference type="SAM" id="SignalP"/>
    </source>
</evidence>
<feature type="chain" id="PRO_5043831680" evidence="1">
    <location>
        <begin position="21"/>
        <end position="74"/>
    </location>
</feature>
<proteinExistence type="predicted"/>
<evidence type="ECO:0000313" key="2">
    <source>
        <dbReference type="EMBL" id="GMT13624.1"/>
    </source>
</evidence>
<sequence length="74" mass="8002">SMKFLVAVILSIAFFTAVEALPAPSALTDPDFSGQFMFPLRETRSSFGMMHGGMGGGRNGNFVVIDGRAYRINK</sequence>
<keyword evidence="1" id="KW-0732">Signal</keyword>
<accession>A0AAV5V2I7</accession>
<protein>
    <submittedName>
        <fullName evidence="2">Uncharacterized protein</fullName>
    </submittedName>
</protein>
<feature type="signal peptide" evidence="1">
    <location>
        <begin position="1"/>
        <end position="20"/>
    </location>
</feature>
<comment type="caution">
    <text evidence="2">The sequence shown here is derived from an EMBL/GenBank/DDBJ whole genome shotgun (WGS) entry which is preliminary data.</text>
</comment>
<organism evidence="2 3">
    <name type="scientific">Pristionchus fissidentatus</name>
    <dbReference type="NCBI Taxonomy" id="1538716"/>
    <lineage>
        <taxon>Eukaryota</taxon>
        <taxon>Metazoa</taxon>
        <taxon>Ecdysozoa</taxon>
        <taxon>Nematoda</taxon>
        <taxon>Chromadorea</taxon>
        <taxon>Rhabditida</taxon>
        <taxon>Rhabditina</taxon>
        <taxon>Diplogasteromorpha</taxon>
        <taxon>Diplogasteroidea</taxon>
        <taxon>Neodiplogasteridae</taxon>
        <taxon>Pristionchus</taxon>
    </lineage>
</organism>
<keyword evidence="3" id="KW-1185">Reference proteome</keyword>
<dbReference type="Proteomes" id="UP001432322">
    <property type="component" value="Unassembled WGS sequence"/>
</dbReference>
<gene>
    <name evidence="2" type="ORF">PFISCL1PPCAC_4921</name>
</gene>